<accession>A0ABS5JV63</accession>
<dbReference type="RefSeq" id="WP_212216050.1">
    <property type="nucleotide sequence ID" value="NZ_JAGUCO010000006.1"/>
</dbReference>
<evidence type="ECO:0000313" key="2">
    <source>
        <dbReference type="EMBL" id="MBS2098808.1"/>
    </source>
</evidence>
<comment type="caution">
    <text evidence="2">The sequence shown here is derived from an EMBL/GenBank/DDBJ whole genome shotgun (WGS) entry which is preliminary data.</text>
</comment>
<keyword evidence="3" id="KW-1185">Reference proteome</keyword>
<protein>
    <submittedName>
        <fullName evidence="2">DUF2807 domain-containing protein</fullName>
    </submittedName>
</protein>
<dbReference type="Pfam" id="PF10988">
    <property type="entry name" value="DUF2807"/>
    <property type="match status" value="1"/>
</dbReference>
<organism evidence="2 3">
    <name type="scientific">Carboxylicivirga linearis</name>
    <dbReference type="NCBI Taxonomy" id="1628157"/>
    <lineage>
        <taxon>Bacteria</taxon>
        <taxon>Pseudomonadati</taxon>
        <taxon>Bacteroidota</taxon>
        <taxon>Bacteroidia</taxon>
        <taxon>Marinilabiliales</taxon>
        <taxon>Marinilabiliaceae</taxon>
        <taxon>Carboxylicivirga</taxon>
    </lineage>
</organism>
<name>A0ABS5JV63_9BACT</name>
<evidence type="ECO:0000313" key="3">
    <source>
        <dbReference type="Proteomes" id="UP000708576"/>
    </source>
</evidence>
<reference evidence="2 3" key="1">
    <citation type="journal article" date="2015" name="Int. J. Syst. Evol. Microbiol.">
        <title>Carboxylicivirga linearis sp. nov., isolated from a sea cucumber culture pond.</title>
        <authorList>
            <person name="Wang F.Q."/>
            <person name="Zhou Y.X."/>
            <person name="Lin X.Z."/>
            <person name="Chen G.J."/>
            <person name="Du Z.J."/>
        </authorList>
    </citation>
    <scope>NUCLEOTIDE SEQUENCE [LARGE SCALE GENOMIC DNA]</scope>
    <source>
        <strain evidence="2 3">FB218</strain>
    </source>
</reference>
<feature type="domain" description="Putative auto-transporter adhesin head GIN" evidence="1">
    <location>
        <begin position="46"/>
        <end position="133"/>
    </location>
</feature>
<sequence length="205" mass="22055">MKVIGIIVLVCFFVSCNSKECDCVSDSHIVVGEGEVITKTFDVESFSGVSALSFTDIRISTGQEQLVQVSGQENIMDLLSVKVENGTLDLSFPNDIDIRPTEDLTAEIKIPGHLNALSFVGLAEIELKGELQEYVAINITGSANLNSLDLPVNGFVLNWVGEGTAKVWSIEQLILNCTGVFDVQYKGEPTITNNSTGTVTVGPIQ</sequence>
<evidence type="ECO:0000259" key="1">
    <source>
        <dbReference type="Pfam" id="PF10988"/>
    </source>
</evidence>
<proteinExistence type="predicted"/>
<dbReference type="InterPro" id="IPR021255">
    <property type="entry name" value="DUF2807"/>
</dbReference>
<dbReference type="PROSITE" id="PS51257">
    <property type="entry name" value="PROKAR_LIPOPROTEIN"/>
    <property type="match status" value="1"/>
</dbReference>
<dbReference type="Gene3D" id="2.160.20.120">
    <property type="match status" value="1"/>
</dbReference>
<gene>
    <name evidence="2" type="ORF">KEM10_11005</name>
</gene>
<dbReference type="Proteomes" id="UP000708576">
    <property type="component" value="Unassembled WGS sequence"/>
</dbReference>
<dbReference type="EMBL" id="JAGUCO010000006">
    <property type="protein sequence ID" value="MBS2098808.1"/>
    <property type="molecule type" value="Genomic_DNA"/>
</dbReference>